<dbReference type="Gene3D" id="2.60.120.10">
    <property type="entry name" value="Jelly Rolls"/>
    <property type="match status" value="1"/>
</dbReference>
<dbReference type="InterPro" id="IPR014710">
    <property type="entry name" value="RmlC-like_jellyroll"/>
</dbReference>
<protein>
    <recommendedName>
        <fullName evidence="1">JmjC domain-containing protein</fullName>
    </recommendedName>
</protein>
<reference evidence="2 3" key="1">
    <citation type="submission" date="2024-05" db="EMBL/GenBank/DDBJ databases">
        <authorList>
            <person name="Wallberg A."/>
        </authorList>
    </citation>
    <scope>NUCLEOTIDE SEQUENCE [LARGE SCALE GENOMIC DNA]</scope>
</reference>
<dbReference type="InterPro" id="IPR003347">
    <property type="entry name" value="JmjC_dom"/>
</dbReference>
<sequence length="333" mass="39024">MSDTYPQSDCLVLEMKAENIMTRRSREMLKILRFCASNKYLLQSISTFNLNISAILRIYYQWINGLPMMVSGTVQLTPPDKNWGFNHFRRKIEAKKAKCPISPCGQKNSITEKIKLHLGSENLVVYYEFVNINSINKRTNVLEIFYRHKQIIIFKNNNAAEIIPVNASELDECSQKHTNTLESEIRDMHDDIRLHKDHYENIYCVVSGYKDFILIPPSDLPWVPYAKFPVAKYKETSPGQFEILEDKESGIVPWICIDPVSPDLISYPQYKHSHPVRCRVHAGDALYLPSLWFHHVSQSHSCIAVNFWYDMEYDIKYNYYKLLQNLTWKEDPD</sequence>
<organism evidence="2 3">
    <name type="scientific">Meganyctiphanes norvegica</name>
    <name type="common">Northern krill</name>
    <name type="synonym">Thysanopoda norvegica</name>
    <dbReference type="NCBI Taxonomy" id="48144"/>
    <lineage>
        <taxon>Eukaryota</taxon>
        <taxon>Metazoa</taxon>
        <taxon>Ecdysozoa</taxon>
        <taxon>Arthropoda</taxon>
        <taxon>Crustacea</taxon>
        <taxon>Multicrustacea</taxon>
        <taxon>Malacostraca</taxon>
        <taxon>Eumalacostraca</taxon>
        <taxon>Eucarida</taxon>
        <taxon>Euphausiacea</taxon>
        <taxon>Euphausiidae</taxon>
        <taxon>Meganyctiphanes</taxon>
    </lineage>
</organism>
<feature type="domain" description="JmjC" evidence="1">
    <location>
        <begin position="137"/>
        <end position="324"/>
    </location>
</feature>
<gene>
    <name evidence="2" type="ORF">MNOR_LOCUS25714</name>
</gene>
<dbReference type="Proteomes" id="UP001497623">
    <property type="component" value="Unassembled WGS sequence"/>
</dbReference>
<dbReference type="Pfam" id="PF13621">
    <property type="entry name" value="Cupin_8"/>
    <property type="match status" value="1"/>
</dbReference>
<dbReference type="InterPro" id="IPR041667">
    <property type="entry name" value="Cupin_8"/>
</dbReference>
<feature type="non-terminal residue" evidence="2">
    <location>
        <position position="333"/>
    </location>
</feature>
<comment type="caution">
    <text evidence="2">The sequence shown here is derived from an EMBL/GenBank/DDBJ whole genome shotgun (WGS) entry which is preliminary data.</text>
</comment>
<dbReference type="PANTHER" id="PTHR12461">
    <property type="entry name" value="HYPOXIA-INDUCIBLE FACTOR 1 ALPHA INHIBITOR-RELATED"/>
    <property type="match status" value="1"/>
</dbReference>
<evidence type="ECO:0000313" key="2">
    <source>
        <dbReference type="EMBL" id="CAL4126815.1"/>
    </source>
</evidence>
<proteinExistence type="predicted"/>
<dbReference type="SUPFAM" id="SSF51197">
    <property type="entry name" value="Clavaminate synthase-like"/>
    <property type="match status" value="1"/>
</dbReference>
<dbReference type="PROSITE" id="PS51184">
    <property type="entry name" value="JMJC"/>
    <property type="match status" value="1"/>
</dbReference>
<keyword evidence="3" id="KW-1185">Reference proteome</keyword>
<dbReference type="AlphaFoldDB" id="A0AAV2RNM5"/>
<accession>A0AAV2RNM5</accession>
<dbReference type="PANTHER" id="PTHR12461:SF99">
    <property type="entry name" value="BIFUNCTIONAL PEPTIDASE AND (3S)-LYSYL HYDROXYLASE JMJD7"/>
    <property type="match status" value="1"/>
</dbReference>
<evidence type="ECO:0000313" key="3">
    <source>
        <dbReference type="Proteomes" id="UP001497623"/>
    </source>
</evidence>
<dbReference type="SMART" id="SM00558">
    <property type="entry name" value="JmjC"/>
    <property type="match status" value="1"/>
</dbReference>
<dbReference type="EMBL" id="CAXKWB010024870">
    <property type="protein sequence ID" value="CAL4126815.1"/>
    <property type="molecule type" value="Genomic_DNA"/>
</dbReference>
<evidence type="ECO:0000259" key="1">
    <source>
        <dbReference type="PROSITE" id="PS51184"/>
    </source>
</evidence>
<name>A0AAV2RNM5_MEGNR</name>